<dbReference type="GeneID" id="92014380"/>
<sequence length="209" mass="23482">MSGKKYSAQTTVGKIRESRGWSKHQYDRFRNAVINEGKELLDGEKYWVRHPKPDKVLWRNLSNSVVQDILAELRAKLVHDNLEQKLPLDDNVLGWKLLPWLRDNQRGKTAISPEPAAWRVRTEALIRDRTTANKSKENNVSTGVLIDGPQPSAVLEAPADESQYQGADECQNEVANADSIPQSRTSIYYDPVQDALMDAESTVEVLGSG</sequence>
<evidence type="ECO:0000313" key="1">
    <source>
        <dbReference type="EMBL" id="KAL0253322.1"/>
    </source>
</evidence>
<comment type="caution">
    <text evidence="1">The sequence shown here is derived from an EMBL/GenBank/DDBJ whole genome shotgun (WGS) entry which is preliminary data.</text>
</comment>
<reference evidence="1 2" key="1">
    <citation type="submission" date="2024-02" db="EMBL/GenBank/DDBJ databases">
        <title>De novo assembly and annotation of 12 fungi associated with fruit tree decline syndrome in Ontario, Canada.</title>
        <authorList>
            <person name="Sulman M."/>
            <person name="Ellouze W."/>
            <person name="Ilyukhin E."/>
        </authorList>
    </citation>
    <scope>NUCLEOTIDE SEQUENCE [LARGE SCALE GENOMIC DNA]</scope>
    <source>
        <strain evidence="1 2">FDS-637</strain>
    </source>
</reference>
<dbReference type="Proteomes" id="UP001430584">
    <property type="component" value="Unassembled WGS sequence"/>
</dbReference>
<gene>
    <name evidence="1" type="ORF">SLS55_010295</name>
</gene>
<dbReference type="EMBL" id="JAJVCZ030000012">
    <property type="protein sequence ID" value="KAL0253322.1"/>
    <property type="molecule type" value="Genomic_DNA"/>
</dbReference>
<keyword evidence="2" id="KW-1185">Reference proteome</keyword>
<protein>
    <submittedName>
        <fullName evidence="1">Uncharacterized protein</fullName>
    </submittedName>
</protein>
<dbReference type="RefSeq" id="XP_066627966.1">
    <property type="nucleotide sequence ID" value="XM_066781683.1"/>
</dbReference>
<name>A0ABR3BY46_9PEZI</name>
<accession>A0ABR3BY46</accession>
<organism evidence="1 2">
    <name type="scientific">Diplodia seriata</name>
    <dbReference type="NCBI Taxonomy" id="420778"/>
    <lineage>
        <taxon>Eukaryota</taxon>
        <taxon>Fungi</taxon>
        <taxon>Dikarya</taxon>
        <taxon>Ascomycota</taxon>
        <taxon>Pezizomycotina</taxon>
        <taxon>Dothideomycetes</taxon>
        <taxon>Dothideomycetes incertae sedis</taxon>
        <taxon>Botryosphaeriales</taxon>
        <taxon>Botryosphaeriaceae</taxon>
        <taxon>Diplodia</taxon>
    </lineage>
</organism>
<proteinExistence type="predicted"/>
<evidence type="ECO:0000313" key="2">
    <source>
        <dbReference type="Proteomes" id="UP001430584"/>
    </source>
</evidence>